<protein>
    <submittedName>
        <fullName evidence="1">Uncharacterized protein</fullName>
    </submittedName>
</protein>
<evidence type="ECO:0000313" key="1">
    <source>
        <dbReference type="EMBL" id="KRZ66281.1"/>
    </source>
</evidence>
<gene>
    <name evidence="1" type="ORF">T10_11000</name>
</gene>
<dbReference type="AlphaFoldDB" id="A0A0V1M3H6"/>
<reference evidence="1 2" key="1">
    <citation type="submission" date="2015-01" db="EMBL/GenBank/DDBJ databases">
        <title>Evolution of Trichinella species and genotypes.</title>
        <authorList>
            <person name="Korhonen P.K."/>
            <person name="Edoardo P."/>
            <person name="Giuseppe L.R."/>
            <person name="Gasser R.B."/>
        </authorList>
    </citation>
    <scope>NUCLEOTIDE SEQUENCE [LARGE SCALE GENOMIC DNA]</scope>
    <source>
        <strain evidence="1">ISS1980</strain>
    </source>
</reference>
<dbReference type="EMBL" id="JYDO01000252">
    <property type="protein sequence ID" value="KRZ66281.1"/>
    <property type="molecule type" value="Genomic_DNA"/>
</dbReference>
<feature type="non-terminal residue" evidence="1">
    <location>
        <position position="1"/>
    </location>
</feature>
<comment type="caution">
    <text evidence="1">The sequence shown here is derived from an EMBL/GenBank/DDBJ whole genome shotgun (WGS) entry which is preliminary data.</text>
</comment>
<dbReference type="Proteomes" id="UP000054843">
    <property type="component" value="Unassembled WGS sequence"/>
</dbReference>
<name>A0A0V1M3H6_9BILA</name>
<sequence>LFLAIAVVPKLHPVPNRSGSMSLVYEGRAYKLRHTLVNKTNIGFAQKYALIIQCVSFLILVYDKTGCGGAIWTNLVVTSVIKHYDHIESCPVDEHLAYNITVDSSHANLGYGWYFQGCTTMVSTTVYHPCLCGG</sequence>
<proteinExistence type="predicted"/>
<feature type="non-terminal residue" evidence="1">
    <location>
        <position position="134"/>
    </location>
</feature>
<keyword evidence="2" id="KW-1185">Reference proteome</keyword>
<evidence type="ECO:0000313" key="2">
    <source>
        <dbReference type="Proteomes" id="UP000054843"/>
    </source>
</evidence>
<organism evidence="1 2">
    <name type="scientific">Trichinella papuae</name>
    <dbReference type="NCBI Taxonomy" id="268474"/>
    <lineage>
        <taxon>Eukaryota</taxon>
        <taxon>Metazoa</taxon>
        <taxon>Ecdysozoa</taxon>
        <taxon>Nematoda</taxon>
        <taxon>Enoplea</taxon>
        <taxon>Dorylaimia</taxon>
        <taxon>Trichinellida</taxon>
        <taxon>Trichinellidae</taxon>
        <taxon>Trichinella</taxon>
    </lineage>
</organism>
<accession>A0A0V1M3H6</accession>